<protein>
    <submittedName>
        <fullName evidence="1">Uncharacterized protein</fullName>
    </submittedName>
</protein>
<evidence type="ECO:0000313" key="2">
    <source>
        <dbReference type="Proteomes" id="UP000703661"/>
    </source>
</evidence>
<gene>
    <name evidence="1" type="ORF">BGZ80_001286</name>
</gene>
<accession>A0A9P6MRV4</accession>
<dbReference type="EMBL" id="JAAAID010001291">
    <property type="protein sequence ID" value="KAG0010653.1"/>
    <property type="molecule type" value="Genomic_DNA"/>
</dbReference>
<evidence type="ECO:0000313" key="1">
    <source>
        <dbReference type="EMBL" id="KAG0010653.1"/>
    </source>
</evidence>
<dbReference type="Gene3D" id="3.40.50.300">
    <property type="entry name" value="P-loop containing nucleotide triphosphate hydrolases"/>
    <property type="match status" value="1"/>
</dbReference>
<keyword evidence="2" id="KW-1185">Reference proteome</keyword>
<comment type="caution">
    <text evidence="1">The sequence shown here is derived from an EMBL/GenBank/DDBJ whole genome shotgun (WGS) entry which is preliminary data.</text>
</comment>
<name>A0A9P6MRV4_9FUNG</name>
<sequence>MDYDRVLVLEQGRVVEFDSPINLITNPTSRFRDMVEKSGEVDALFEMAARAY</sequence>
<dbReference type="Proteomes" id="UP000703661">
    <property type="component" value="Unassembled WGS sequence"/>
</dbReference>
<organism evidence="1 2">
    <name type="scientific">Entomortierella chlamydospora</name>
    <dbReference type="NCBI Taxonomy" id="101097"/>
    <lineage>
        <taxon>Eukaryota</taxon>
        <taxon>Fungi</taxon>
        <taxon>Fungi incertae sedis</taxon>
        <taxon>Mucoromycota</taxon>
        <taxon>Mortierellomycotina</taxon>
        <taxon>Mortierellomycetes</taxon>
        <taxon>Mortierellales</taxon>
        <taxon>Mortierellaceae</taxon>
        <taxon>Entomortierella</taxon>
    </lineage>
</organism>
<dbReference type="AlphaFoldDB" id="A0A9P6MRV4"/>
<reference evidence="1" key="1">
    <citation type="journal article" date="2020" name="Fungal Divers.">
        <title>Resolving the Mortierellaceae phylogeny through synthesis of multi-gene phylogenetics and phylogenomics.</title>
        <authorList>
            <person name="Vandepol N."/>
            <person name="Liber J."/>
            <person name="Desiro A."/>
            <person name="Na H."/>
            <person name="Kennedy M."/>
            <person name="Barry K."/>
            <person name="Grigoriev I.V."/>
            <person name="Miller A.N."/>
            <person name="O'Donnell K."/>
            <person name="Stajich J.E."/>
            <person name="Bonito G."/>
        </authorList>
    </citation>
    <scope>NUCLEOTIDE SEQUENCE</scope>
    <source>
        <strain evidence="1">NRRL 2769</strain>
    </source>
</reference>
<proteinExistence type="predicted"/>
<dbReference type="InterPro" id="IPR027417">
    <property type="entry name" value="P-loop_NTPase"/>
</dbReference>